<dbReference type="Gene3D" id="3.40.50.300">
    <property type="entry name" value="P-loop containing nucleotide triphosphate hydrolases"/>
    <property type="match status" value="1"/>
</dbReference>
<dbReference type="InterPro" id="IPR027417">
    <property type="entry name" value="P-loop_NTPase"/>
</dbReference>
<evidence type="ECO:0000256" key="3">
    <source>
        <dbReference type="ARBA" id="ARBA00022840"/>
    </source>
</evidence>
<dbReference type="SUPFAM" id="SSF52540">
    <property type="entry name" value="P-loop containing nucleoside triphosphate hydrolases"/>
    <property type="match status" value="1"/>
</dbReference>
<keyword evidence="3 5" id="KW-0067">ATP-binding</keyword>
<gene>
    <name evidence="5" type="ORF">GCM10007043_13940</name>
</gene>
<dbReference type="GO" id="GO:0022857">
    <property type="term" value="F:transmembrane transporter activity"/>
    <property type="evidence" value="ECO:0007669"/>
    <property type="project" value="TreeGrafter"/>
</dbReference>
<keyword evidence="1" id="KW-0813">Transport</keyword>
<dbReference type="EMBL" id="BMOF01000025">
    <property type="protein sequence ID" value="GGK01071.1"/>
    <property type="molecule type" value="Genomic_DNA"/>
</dbReference>
<name>A0A8J3B815_9BACI</name>
<feature type="domain" description="ABC transporter" evidence="4">
    <location>
        <begin position="9"/>
        <end position="230"/>
    </location>
</feature>
<accession>A0A8J3B815</accession>
<reference evidence="5" key="2">
    <citation type="submission" date="2020-09" db="EMBL/GenBank/DDBJ databases">
        <authorList>
            <person name="Sun Q."/>
            <person name="Ohkuma M."/>
        </authorList>
    </citation>
    <scope>NUCLEOTIDE SEQUENCE</scope>
    <source>
        <strain evidence="5">JCM 14719</strain>
    </source>
</reference>
<dbReference type="InterPro" id="IPR003439">
    <property type="entry name" value="ABC_transporter-like_ATP-bd"/>
</dbReference>
<dbReference type="Proteomes" id="UP000637720">
    <property type="component" value="Unassembled WGS sequence"/>
</dbReference>
<dbReference type="AlphaFoldDB" id="A0A8J3B815"/>
<evidence type="ECO:0000313" key="5">
    <source>
        <dbReference type="EMBL" id="GGK01071.1"/>
    </source>
</evidence>
<organism evidence="5 6">
    <name type="scientific">Calditerricola satsumensis</name>
    <dbReference type="NCBI Taxonomy" id="373054"/>
    <lineage>
        <taxon>Bacteria</taxon>
        <taxon>Bacillati</taxon>
        <taxon>Bacillota</taxon>
        <taxon>Bacilli</taxon>
        <taxon>Bacillales</taxon>
        <taxon>Bacillaceae</taxon>
        <taxon>Calditerricola</taxon>
    </lineage>
</organism>
<evidence type="ECO:0000256" key="2">
    <source>
        <dbReference type="ARBA" id="ARBA00022741"/>
    </source>
</evidence>
<proteinExistence type="predicted"/>
<reference evidence="5" key="1">
    <citation type="journal article" date="2014" name="Int. J. Syst. Evol. Microbiol.">
        <title>Complete genome sequence of Corynebacterium casei LMG S-19264T (=DSM 44701T), isolated from a smear-ripened cheese.</title>
        <authorList>
            <consortium name="US DOE Joint Genome Institute (JGI-PGF)"/>
            <person name="Walter F."/>
            <person name="Albersmeier A."/>
            <person name="Kalinowski J."/>
            <person name="Ruckert C."/>
        </authorList>
    </citation>
    <scope>NUCLEOTIDE SEQUENCE</scope>
    <source>
        <strain evidence="5">JCM 14719</strain>
    </source>
</reference>
<comment type="caution">
    <text evidence="5">The sequence shown here is derived from an EMBL/GenBank/DDBJ whole genome shotgun (WGS) entry which is preliminary data.</text>
</comment>
<evidence type="ECO:0000313" key="6">
    <source>
        <dbReference type="Proteomes" id="UP000637720"/>
    </source>
</evidence>
<sequence length="230" mass="24535">MAREENAVVELTGVHKAYDLGEGRRVVALRGVDLTVGEGEFVAVTGPSGSGKSTLLAIAGLLTRPSAGEVRVDGQRVDELDDDARASLRNHAFGYLFPFAALWPSLTALENVLLPRVLAGTRTTDDATRALALLEEVGVAHLADRLPHQMSAGEQRRVALARALANRPRVLMADEPTANLDTDTAERVIERLARLPEEGTAVVAVTHDPHLAARADRVVRMVAGCVEAEG</sequence>
<evidence type="ECO:0000259" key="4">
    <source>
        <dbReference type="PROSITE" id="PS50893"/>
    </source>
</evidence>
<dbReference type="InterPro" id="IPR003593">
    <property type="entry name" value="AAA+_ATPase"/>
</dbReference>
<dbReference type="InterPro" id="IPR015854">
    <property type="entry name" value="ABC_transpr_LolD-like"/>
</dbReference>
<protein>
    <submittedName>
        <fullName evidence="5">ABC transporter ATP-binding protein</fullName>
    </submittedName>
</protein>
<dbReference type="GO" id="GO:0005886">
    <property type="term" value="C:plasma membrane"/>
    <property type="evidence" value="ECO:0007669"/>
    <property type="project" value="TreeGrafter"/>
</dbReference>
<keyword evidence="6" id="KW-1185">Reference proteome</keyword>
<evidence type="ECO:0000256" key="1">
    <source>
        <dbReference type="ARBA" id="ARBA00022448"/>
    </source>
</evidence>
<dbReference type="InterPro" id="IPR017911">
    <property type="entry name" value="MacB-like_ATP-bd"/>
</dbReference>
<dbReference type="CDD" id="cd03255">
    <property type="entry name" value="ABC_MJ0796_LolCDE_FtsE"/>
    <property type="match status" value="1"/>
</dbReference>
<dbReference type="GO" id="GO:0005524">
    <property type="term" value="F:ATP binding"/>
    <property type="evidence" value="ECO:0007669"/>
    <property type="project" value="UniProtKB-KW"/>
</dbReference>
<dbReference type="PROSITE" id="PS50893">
    <property type="entry name" value="ABC_TRANSPORTER_2"/>
    <property type="match status" value="1"/>
</dbReference>
<dbReference type="PROSITE" id="PS00211">
    <property type="entry name" value="ABC_TRANSPORTER_1"/>
    <property type="match status" value="1"/>
</dbReference>
<dbReference type="PANTHER" id="PTHR24220">
    <property type="entry name" value="IMPORT ATP-BINDING PROTEIN"/>
    <property type="match status" value="1"/>
</dbReference>
<dbReference type="PANTHER" id="PTHR24220:SF86">
    <property type="entry name" value="ABC TRANSPORTER ABCH.1"/>
    <property type="match status" value="1"/>
</dbReference>
<dbReference type="Pfam" id="PF00005">
    <property type="entry name" value="ABC_tran"/>
    <property type="match status" value="1"/>
</dbReference>
<dbReference type="InterPro" id="IPR017871">
    <property type="entry name" value="ABC_transporter-like_CS"/>
</dbReference>
<dbReference type="SMART" id="SM00382">
    <property type="entry name" value="AAA"/>
    <property type="match status" value="1"/>
</dbReference>
<dbReference type="GO" id="GO:0016887">
    <property type="term" value="F:ATP hydrolysis activity"/>
    <property type="evidence" value="ECO:0007669"/>
    <property type="project" value="InterPro"/>
</dbReference>
<keyword evidence="2" id="KW-0547">Nucleotide-binding</keyword>
<dbReference type="RefSeq" id="WP_188817332.1">
    <property type="nucleotide sequence ID" value="NZ_BMOF01000025.1"/>
</dbReference>